<reference evidence="2 3" key="1">
    <citation type="submission" date="2012-10" db="EMBL/GenBank/DDBJ databases">
        <authorList>
            <person name="Zafar N."/>
            <person name="Inman J."/>
            <person name="Hall N."/>
            <person name="Lorenzi H."/>
            <person name="Caler E."/>
        </authorList>
    </citation>
    <scope>NUCLEOTIDE SEQUENCE [LARGE SCALE GENOMIC DNA]</scope>
    <source>
        <strain evidence="2 3">IP1</strain>
    </source>
</reference>
<dbReference type="InterPro" id="IPR029044">
    <property type="entry name" value="Nucleotide-diphossugar_trans"/>
</dbReference>
<accession>A0A0A1U352</accession>
<name>A0A0A1U352_ENTIV</name>
<keyword evidence="1" id="KW-0732">Signal</keyword>
<dbReference type="Proteomes" id="UP000014680">
    <property type="component" value="Unassembled WGS sequence"/>
</dbReference>
<evidence type="ECO:0000313" key="2">
    <source>
        <dbReference type="EMBL" id="ELP87140.1"/>
    </source>
</evidence>
<dbReference type="RefSeq" id="XP_004253911.1">
    <property type="nucleotide sequence ID" value="XM_004253863.1"/>
</dbReference>
<dbReference type="KEGG" id="eiv:EIN_497050"/>
<gene>
    <name evidence="2" type="ORF">EIN_497050</name>
</gene>
<evidence type="ECO:0000313" key="3">
    <source>
        <dbReference type="Proteomes" id="UP000014680"/>
    </source>
</evidence>
<feature type="chain" id="PRO_5001980154" evidence="1">
    <location>
        <begin position="21"/>
        <end position="285"/>
    </location>
</feature>
<dbReference type="EMBL" id="KB206864">
    <property type="protein sequence ID" value="ELP87140.1"/>
    <property type="molecule type" value="Genomic_DNA"/>
</dbReference>
<proteinExistence type="predicted"/>
<dbReference type="Gene3D" id="3.90.550.10">
    <property type="entry name" value="Spore Coat Polysaccharide Biosynthesis Protein SpsA, Chain A"/>
    <property type="match status" value="1"/>
</dbReference>
<dbReference type="AlphaFoldDB" id="A0A0A1U352"/>
<dbReference type="VEuPathDB" id="AmoebaDB:EIN_497050"/>
<organism evidence="2 3">
    <name type="scientific">Entamoeba invadens IP1</name>
    <dbReference type="NCBI Taxonomy" id="370355"/>
    <lineage>
        <taxon>Eukaryota</taxon>
        <taxon>Amoebozoa</taxon>
        <taxon>Evosea</taxon>
        <taxon>Archamoebae</taxon>
        <taxon>Mastigamoebida</taxon>
        <taxon>Entamoebidae</taxon>
        <taxon>Entamoeba</taxon>
    </lineage>
</organism>
<dbReference type="OMA" id="WIAATRE"/>
<keyword evidence="3" id="KW-1185">Reference proteome</keyword>
<dbReference type="GeneID" id="14886081"/>
<sequence length="285" mass="34002">MLHVFLLFSSLFSILSIVSGKDHHVAFVMWTYPKKVPFLEYTIDYFLHAYNYNHAGIKIDGVFITLGCENCDFPVFEDSIGKLMKNNITVFNVTTQHPPYSDDTFRQHAKDKFESWFQDMRKDTTNRRQHHRYNNFEKDNLVNYHAVEIAKYATETVDPDFLIFFEDDIAIEKRFFEKLKPILDNYTDGDKILTRVLLNIKKYEKIKVQRANDRVCVAGFFGMVLGKREFKRWKKFQKYNNLGYCGDAFHCYMKLFLNMTLNLSQFGRHIGRDHRPTPRESRYWD</sequence>
<protein>
    <submittedName>
        <fullName evidence="2">Uncharacterized protein</fullName>
    </submittedName>
</protein>
<evidence type="ECO:0000256" key="1">
    <source>
        <dbReference type="SAM" id="SignalP"/>
    </source>
</evidence>
<feature type="signal peptide" evidence="1">
    <location>
        <begin position="1"/>
        <end position="20"/>
    </location>
</feature>